<feature type="compositionally biased region" description="Low complexity" evidence="1">
    <location>
        <begin position="437"/>
        <end position="486"/>
    </location>
</feature>
<dbReference type="GeneID" id="11534873"/>
<dbReference type="Pfam" id="PF12722">
    <property type="entry name" value="Hid1"/>
    <property type="match status" value="2"/>
</dbReference>
<dbReference type="EMBL" id="HE612857">
    <property type="protein sequence ID" value="CCE61727.1"/>
    <property type="molecule type" value="Genomic_DNA"/>
</dbReference>
<dbReference type="GO" id="GO:0000138">
    <property type="term" value="C:Golgi trans cisterna"/>
    <property type="evidence" value="ECO:0007669"/>
    <property type="project" value="TreeGrafter"/>
</dbReference>
<evidence type="ECO:0000313" key="3">
    <source>
        <dbReference type="Proteomes" id="UP000005666"/>
    </source>
</evidence>
<reference evidence="2 3" key="1">
    <citation type="journal article" date="2011" name="Proc. Natl. Acad. Sci. U.S.A.">
        <title>Evolutionary erosion of yeast sex chromosomes by mating-type switching accidents.</title>
        <authorList>
            <person name="Gordon J.L."/>
            <person name="Armisen D."/>
            <person name="Proux-Wera E."/>
            <person name="Oheigeartaigh S.S."/>
            <person name="Byrne K.P."/>
            <person name="Wolfe K.H."/>
        </authorList>
    </citation>
    <scope>NUCLEOTIDE SEQUENCE [LARGE SCALE GENOMIC DNA]</scope>
    <source>
        <strain evidence="3">ATCC 24235 / CBS 4417 / NBRC 1672 / NRRL Y-8282 / UCD 70-5</strain>
    </source>
</reference>
<feature type="region of interest" description="Disordered" evidence="1">
    <location>
        <begin position="900"/>
        <end position="921"/>
    </location>
</feature>
<keyword evidence="3" id="KW-1185">Reference proteome</keyword>
<sequence>MGNTDSRLNALYREHVFKIAGHENGDIPIFKTDDSKNVRLKDLIALYNSNILIDDTHFNEFYLEFVIAGTELKFSLLNDIINNDELREIMKRNENNYLNLIRFTALQIYNLSNSLNVPSIELLKFRLSRLLCCVRILTKLLPLYFEYERENNRCLNGADIFWSNDARVLFGLGYDDDEDISDEDDNQEDLQNEKIVNDKNIIEPLGVNILKACLKLLFIEGFTIPADGSPGSVSYLLWENGISTQDSLYHKQNPKVDSNRLEIINLLLSLCSVDLYAKQASKSKNYFLYCFSNLMPEYDSICLIASIINVTCRFCSNYQTEMNLPYKGVPIKVSQQQQYPQLRSSFIMSSLQLLNIITSKYWIEIEQEIVEELVKLKIITDSSQINNIALSYTSTINKEHDLKLLLSAFARIFKYPIDSAIKNETSPFGSFSSKTQNNAYNNYHPNNNPNIVNHNGEKQNNNNGNNYSNNENNNKAAQNGNNSYNNINMGPNTRNVGTDSDSNNNIAPLPILPQIFSDIIIFTLNLMNNNKNFENYVADKLANKLVLFSIYYVSYYSQSIEIHSTVIPLISTLSLYLTSKKLVLSKMLETFTTDYYTNKLPNFFKITSNVNIENLTYRDFAIVHLSNIIMNDVRDNIQPRPWCYQMLYNLIQIPSNLRDNELVTLSGKRSSINSSNNNRRISYNTSTIIITLLAKLSSMNYLSTYSTSVYGKNFKSSYRYSPGYKMDLLSLLLRSVTNYIIHSYEDAVNLAFALCRHQRVLLQLRETLLMIGKTVDGNGNIDDPNIIQLKDYYDFSLNPLLLKTGVPGHKQPSLLKRATNNNYNNGNGITNNTNNRLKWSYESTNTNINSAEVIGQMILLDRKLKRESSNGPETNEDNVNTNLNAYKTGINSISFDQENISNRSSSENLDNSSNQDMTRTRSNSITAATKVREIFEHMNYYENLSLNNRQTFASLAAPFPVDLSNIAKSKQLAKNNFIKSFASYSSFNLLVKIIKILVKKFPTITSIKTSEYFNLLQRIGKFEGEFLTEIKVFLPTYHENVNEFVPLALDISNKNACLRKWFYILCWGAIFDTHSGLYNTSENTFESTINAVSSSTSIDSLGIISGKDNANEYGSHLNGERKNPACLYKTNSNNSVLTSYFSNQSNELSSQMPLDISDMHSASPKTKSSVIKHKRSNSTSSNTILSKFSWSNFTKSDNDHDSIMEEEYDEDESSTLNRNPESQFYFDIGLIKPNIWSSTRIRLFSVVKEEKKEFSFLDMTSSILKRFRLGNNNSVETVGSPNVANAGGYHTLNRTYSDSSINSGNQRSRTPRSPKVNISNYSYFGSPKLL</sequence>
<organism evidence="2 3">
    <name type="scientific">Tetrapisispora phaffii (strain ATCC 24235 / CBS 4417 / NBRC 1672 / NRRL Y-8282 / UCD 70-5)</name>
    <name type="common">Yeast</name>
    <name type="synonym">Fabospora phaffii</name>
    <dbReference type="NCBI Taxonomy" id="1071381"/>
    <lineage>
        <taxon>Eukaryota</taxon>
        <taxon>Fungi</taxon>
        <taxon>Dikarya</taxon>
        <taxon>Ascomycota</taxon>
        <taxon>Saccharomycotina</taxon>
        <taxon>Saccharomycetes</taxon>
        <taxon>Saccharomycetales</taxon>
        <taxon>Saccharomycetaceae</taxon>
        <taxon>Tetrapisispora</taxon>
    </lineage>
</organism>
<dbReference type="PANTHER" id="PTHR21575">
    <property type="entry name" value="PROTEIN HID1"/>
    <property type="match status" value="1"/>
</dbReference>
<dbReference type="eggNOG" id="KOG2226">
    <property type="taxonomic scope" value="Eukaryota"/>
</dbReference>
<name>G8BQD0_TETPH</name>
<dbReference type="RefSeq" id="XP_003684161.1">
    <property type="nucleotide sequence ID" value="XM_003684113.1"/>
</dbReference>
<feature type="compositionally biased region" description="Polar residues" evidence="1">
    <location>
        <begin position="487"/>
        <end position="501"/>
    </location>
</feature>
<dbReference type="GO" id="GO:0016020">
    <property type="term" value="C:membrane"/>
    <property type="evidence" value="ECO:0007669"/>
    <property type="project" value="TreeGrafter"/>
</dbReference>
<dbReference type="KEGG" id="tpf:TPHA_0B00550"/>
<dbReference type="InterPro" id="IPR026705">
    <property type="entry name" value="Hid-1/Ecm30"/>
</dbReference>
<dbReference type="HOGENOM" id="CLU_003989_0_0_1"/>
<dbReference type="OrthoDB" id="432953at2759"/>
<feature type="region of interest" description="Disordered" evidence="1">
    <location>
        <begin position="432"/>
        <end position="501"/>
    </location>
</feature>
<evidence type="ECO:0000313" key="2">
    <source>
        <dbReference type="EMBL" id="CCE61727.1"/>
    </source>
</evidence>
<protein>
    <submittedName>
        <fullName evidence="2">Uncharacterized protein</fullName>
    </submittedName>
</protein>
<gene>
    <name evidence="2" type="primary">TPHA0B00550</name>
    <name evidence="2" type="ordered locus">TPHA_0B00550</name>
</gene>
<feature type="compositionally biased region" description="Polar residues" evidence="1">
    <location>
        <begin position="1292"/>
        <end position="1308"/>
    </location>
</feature>
<accession>G8BQD0</accession>
<proteinExistence type="predicted"/>
<dbReference type="Proteomes" id="UP000005666">
    <property type="component" value="Chromosome 2"/>
</dbReference>
<feature type="region of interest" description="Disordered" evidence="1">
    <location>
        <begin position="1279"/>
        <end position="1319"/>
    </location>
</feature>
<dbReference type="PANTHER" id="PTHR21575:SF12">
    <property type="entry name" value="PROTEIN HID1"/>
    <property type="match status" value="1"/>
</dbReference>
<evidence type="ECO:0000256" key="1">
    <source>
        <dbReference type="SAM" id="MobiDB-lite"/>
    </source>
</evidence>
<dbReference type="STRING" id="1071381.G8BQD0"/>
<dbReference type="GO" id="GO:0005797">
    <property type="term" value="C:Golgi medial cisterna"/>
    <property type="evidence" value="ECO:0007669"/>
    <property type="project" value="TreeGrafter"/>
</dbReference>
<dbReference type="OMA" id="WENGINT"/>